<evidence type="ECO:0000256" key="9">
    <source>
        <dbReference type="ARBA" id="ARBA00023235"/>
    </source>
</evidence>
<reference evidence="12" key="2">
    <citation type="submission" date="2020-09" db="EMBL/GenBank/DDBJ databases">
        <authorList>
            <person name="Sun Q."/>
            <person name="Zhou Y."/>
        </authorList>
    </citation>
    <scope>NUCLEOTIDE SEQUENCE</scope>
    <source>
        <strain evidence="12">CGMCC 1.15290</strain>
    </source>
</reference>
<dbReference type="GO" id="GO:0005737">
    <property type="term" value="C:cytoplasm"/>
    <property type="evidence" value="ECO:0007669"/>
    <property type="project" value="TreeGrafter"/>
</dbReference>
<dbReference type="PROSITE" id="PS51462">
    <property type="entry name" value="NUDIX"/>
    <property type="match status" value="1"/>
</dbReference>
<evidence type="ECO:0000256" key="3">
    <source>
        <dbReference type="ARBA" id="ARBA00012057"/>
    </source>
</evidence>
<protein>
    <recommendedName>
        <fullName evidence="3 10">Isopentenyl-diphosphate delta-isomerase</fullName>
        <ecNumber evidence="3 10">5.3.3.2</ecNumber>
    </recommendedName>
</protein>
<dbReference type="EMBL" id="BMIB01000005">
    <property type="protein sequence ID" value="GGH80168.1"/>
    <property type="molecule type" value="Genomic_DNA"/>
</dbReference>
<keyword evidence="9" id="KW-0413">Isomerase</keyword>
<dbReference type="NCBIfam" id="NF002995">
    <property type="entry name" value="PRK03759.1"/>
    <property type="match status" value="1"/>
</dbReference>
<dbReference type="InterPro" id="IPR015797">
    <property type="entry name" value="NUDIX_hydrolase-like_dom_sf"/>
</dbReference>
<dbReference type="PANTHER" id="PTHR10885">
    <property type="entry name" value="ISOPENTENYL-DIPHOSPHATE DELTA-ISOMERASE"/>
    <property type="match status" value="1"/>
</dbReference>
<evidence type="ECO:0000256" key="1">
    <source>
        <dbReference type="ARBA" id="ARBA00004826"/>
    </source>
</evidence>
<dbReference type="InterPro" id="IPR011876">
    <property type="entry name" value="IsopentenylPP_isomerase_typ1"/>
</dbReference>
<dbReference type="HAMAP" id="MF_00202">
    <property type="entry name" value="Idi"/>
    <property type="match status" value="1"/>
</dbReference>
<dbReference type="Proteomes" id="UP000627292">
    <property type="component" value="Unassembled WGS sequence"/>
</dbReference>
<evidence type="ECO:0000256" key="5">
    <source>
        <dbReference type="ARBA" id="ARBA00022723"/>
    </source>
</evidence>
<gene>
    <name evidence="12" type="primary">idi</name>
    <name evidence="12" type="ORF">GCM10011379_50640</name>
</gene>
<evidence type="ECO:0000313" key="13">
    <source>
        <dbReference type="Proteomes" id="UP000627292"/>
    </source>
</evidence>
<name>A0A917J2Q7_9BACT</name>
<dbReference type="SUPFAM" id="SSF55811">
    <property type="entry name" value="Nudix"/>
    <property type="match status" value="1"/>
</dbReference>
<dbReference type="NCBIfam" id="TIGR02150">
    <property type="entry name" value="IPP_isom_1"/>
    <property type="match status" value="1"/>
</dbReference>
<keyword evidence="4" id="KW-0963">Cytoplasm</keyword>
<evidence type="ECO:0000256" key="10">
    <source>
        <dbReference type="NCBIfam" id="TIGR02150"/>
    </source>
</evidence>
<keyword evidence="5" id="KW-0479">Metal-binding</keyword>
<evidence type="ECO:0000256" key="7">
    <source>
        <dbReference type="ARBA" id="ARBA00023211"/>
    </source>
</evidence>
<dbReference type="PIRSF" id="PIRSF018427">
    <property type="entry name" value="Isopntndiph_ism"/>
    <property type="match status" value="1"/>
</dbReference>
<dbReference type="GO" id="GO:0004452">
    <property type="term" value="F:isopentenyl-diphosphate delta-isomerase activity"/>
    <property type="evidence" value="ECO:0007669"/>
    <property type="project" value="UniProtKB-UniRule"/>
</dbReference>
<keyword evidence="8" id="KW-0414">Isoprene biosynthesis</keyword>
<evidence type="ECO:0000256" key="2">
    <source>
        <dbReference type="ARBA" id="ARBA00007579"/>
    </source>
</evidence>
<keyword evidence="13" id="KW-1185">Reference proteome</keyword>
<dbReference type="PANTHER" id="PTHR10885:SF0">
    <property type="entry name" value="ISOPENTENYL-DIPHOSPHATE DELTA-ISOMERASE"/>
    <property type="match status" value="1"/>
</dbReference>
<evidence type="ECO:0000256" key="6">
    <source>
        <dbReference type="ARBA" id="ARBA00022842"/>
    </source>
</evidence>
<comment type="similarity">
    <text evidence="2">Belongs to the IPP isomerase type 1 family.</text>
</comment>
<dbReference type="Pfam" id="PF00293">
    <property type="entry name" value="NUDIX"/>
    <property type="match status" value="1"/>
</dbReference>
<evidence type="ECO:0000259" key="11">
    <source>
        <dbReference type="PROSITE" id="PS51462"/>
    </source>
</evidence>
<dbReference type="GO" id="GO:0046872">
    <property type="term" value="F:metal ion binding"/>
    <property type="evidence" value="ECO:0007669"/>
    <property type="project" value="UniProtKB-KW"/>
</dbReference>
<comment type="pathway">
    <text evidence="1">Isoprenoid biosynthesis; dimethylallyl diphosphate biosynthesis; dimethylallyl diphosphate from isopentenyl diphosphate: step 1/1.</text>
</comment>
<evidence type="ECO:0000256" key="4">
    <source>
        <dbReference type="ARBA" id="ARBA00022490"/>
    </source>
</evidence>
<organism evidence="12 13">
    <name type="scientific">Filimonas zeae</name>
    <dbReference type="NCBI Taxonomy" id="1737353"/>
    <lineage>
        <taxon>Bacteria</taxon>
        <taxon>Pseudomonadati</taxon>
        <taxon>Bacteroidota</taxon>
        <taxon>Chitinophagia</taxon>
        <taxon>Chitinophagales</taxon>
        <taxon>Chitinophagaceae</taxon>
        <taxon>Filimonas</taxon>
    </lineage>
</organism>
<evidence type="ECO:0000256" key="8">
    <source>
        <dbReference type="ARBA" id="ARBA00023229"/>
    </source>
</evidence>
<dbReference type="EC" id="5.3.3.2" evidence="3 10"/>
<accession>A0A917J2Q7</accession>
<dbReference type="RefSeq" id="WP_188957798.1">
    <property type="nucleotide sequence ID" value="NZ_BMIB01000005.1"/>
</dbReference>
<dbReference type="AlphaFoldDB" id="A0A917J2Q7"/>
<feature type="domain" description="Nudix hydrolase" evidence="11">
    <location>
        <begin position="27"/>
        <end position="163"/>
    </location>
</feature>
<keyword evidence="6" id="KW-0460">Magnesium</keyword>
<dbReference type="InterPro" id="IPR000086">
    <property type="entry name" value="NUDIX_hydrolase_dom"/>
</dbReference>
<sequence>MEQVILVDNEDQQIGAMEKMEAHRAGLLHRAFSVFIFNKKGDMLLQQRATQKYHSGGLWTNACCSHPRPGEETFSAAQRRLQEEMGFSTSLEKAFDFTYKVKLDNNLSEHELDHVFVGEYEGVITPDVAEVRDYCFKSVESILESMELQPHKYTAWFQIAFPRVVEWVNINAGQKVAV</sequence>
<dbReference type="InterPro" id="IPR056375">
    <property type="entry name" value="Idi_bact"/>
</dbReference>
<dbReference type="Gene3D" id="3.90.79.10">
    <property type="entry name" value="Nucleoside Triphosphate Pyrophosphohydrolase"/>
    <property type="match status" value="1"/>
</dbReference>
<proteinExistence type="inferred from homology"/>
<reference evidence="12" key="1">
    <citation type="journal article" date="2014" name="Int. J. Syst. Evol. Microbiol.">
        <title>Complete genome sequence of Corynebacterium casei LMG S-19264T (=DSM 44701T), isolated from a smear-ripened cheese.</title>
        <authorList>
            <consortium name="US DOE Joint Genome Institute (JGI-PGF)"/>
            <person name="Walter F."/>
            <person name="Albersmeier A."/>
            <person name="Kalinowski J."/>
            <person name="Ruckert C."/>
        </authorList>
    </citation>
    <scope>NUCLEOTIDE SEQUENCE</scope>
    <source>
        <strain evidence="12">CGMCC 1.15290</strain>
    </source>
</reference>
<dbReference type="GO" id="GO:0009240">
    <property type="term" value="P:isopentenyl diphosphate biosynthetic process"/>
    <property type="evidence" value="ECO:0007669"/>
    <property type="project" value="TreeGrafter"/>
</dbReference>
<comment type="caution">
    <text evidence="12">The sequence shown here is derived from an EMBL/GenBank/DDBJ whole genome shotgun (WGS) entry which is preliminary data.</text>
</comment>
<keyword evidence="7" id="KW-0464">Manganese</keyword>
<evidence type="ECO:0000313" key="12">
    <source>
        <dbReference type="EMBL" id="GGH80168.1"/>
    </source>
</evidence>
<dbReference type="CDD" id="cd02885">
    <property type="entry name" value="NUDIX_IPP_Isomerase"/>
    <property type="match status" value="1"/>
</dbReference>